<evidence type="ECO:0000256" key="1">
    <source>
        <dbReference type="SAM" id="Phobius"/>
    </source>
</evidence>
<dbReference type="InterPro" id="IPR036514">
    <property type="entry name" value="SGNH_hydro_sf"/>
</dbReference>
<dbReference type="NCBIfam" id="TIGR04092">
    <property type="entry name" value="LTA_DltD"/>
    <property type="match status" value="1"/>
</dbReference>
<dbReference type="InterPro" id="IPR006998">
    <property type="entry name" value="DltD"/>
</dbReference>
<protein>
    <submittedName>
        <fullName evidence="2">D-alanyl-lipoteichoic acid biosynthesis protein DltD</fullName>
    </submittedName>
</protein>
<dbReference type="PANTHER" id="PTHR40039">
    <property type="entry name" value="PROTEIN DLTD"/>
    <property type="match status" value="1"/>
</dbReference>
<dbReference type="AlphaFoldDB" id="A0A2D3NX38"/>
<sequence>MDKFKAFIFSIVIIVVIYLGVDSYLNNKLKVVNNSIRYNRNYEKFSSLETIKKNIGENTIILLGSSELDEYMSEEQHPSKLLDYNDINVMSIGAGNYQSLIHTMNLGAITNETKLKNNKFVLILSPQWFDRDGLEKEAFVARYSEEAMIDFLKNKDISDENKEYVINRAQELTQDNQIYQKDLKFFKKAYLKNKIMYRIYSEFYLKLLVVKNKFKFLKVYKRNNDKNSKKFEGFNTELELEKAQETAEKLVTNNPYGIYDEYYDKYIKENMSAYFNSEVEKDYLESPEFEDLKMFIKIAKELNVDVAIVNIPLNGLWIQHTGFKRENIDKFNQKIKAICDVEGVTYIDFSKNIDEKYFLKDIMHLGWKGWVRLIDEIIKFNNK</sequence>
<keyword evidence="1" id="KW-1133">Transmembrane helix</keyword>
<evidence type="ECO:0000313" key="2">
    <source>
        <dbReference type="EMBL" id="ATV59910.1"/>
    </source>
</evidence>
<gene>
    <name evidence="2" type="primary">dltD</name>
    <name evidence="2" type="ORF">CTM72_09410</name>
</gene>
<dbReference type="EMBL" id="CP024699">
    <property type="protein sequence ID" value="ATV59910.1"/>
    <property type="molecule type" value="Genomic_DNA"/>
</dbReference>
<keyword evidence="1" id="KW-0812">Transmembrane</keyword>
<dbReference type="PANTHER" id="PTHR40039:SF1">
    <property type="entry name" value="PROTEIN DLTD"/>
    <property type="match status" value="1"/>
</dbReference>
<reference evidence="2 3" key="1">
    <citation type="submission" date="2017-11" db="EMBL/GenBank/DDBJ databases">
        <title>Genome sequencing of Fusobacterium periodonticum KCOM 1261.</title>
        <authorList>
            <person name="Kook J.-K."/>
            <person name="Park S.-N."/>
            <person name="Lim Y.K."/>
        </authorList>
    </citation>
    <scope>NUCLEOTIDE SEQUENCE [LARGE SCALE GENOMIC DNA]</scope>
    <source>
        <strain evidence="2 3">KCOM 1261</strain>
    </source>
</reference>
<dbReference type="Proteomes" id="UP000230056">
    <property type="component" value="Chromosome"/>
</dbReference>
<dbReference type="SUPFAM" id="SSF52266">
    <property type="entry name" value="SGNH hydrolase"/>
    <property type="match status" value="1"/>
</dbReference>
<proteinExistence type="predicted"/>
<dbReference type="Pfam" id="PF04914">
    <property type="entry name" value="DltD"/>
    <property type="match status" value="1"/>
</dbReference>
<dbReference type="InterPro" id="IPR023896">
    <property type="entry name" value="LTA_DltD"/>
</dbReference>
<dbReference type="Gene3D" id="3.40.50.1110">
    <property type="entry name" value="SGNH hydrolase"/>
    <property type="match status" value="1"/>
</dbReference>
<accession>A0A2D3NX38</accession>
<name>A0A2D3NX38_9FUSO</name>
<dbReference type="RefSeq" id="WP_100025226.1">
    <property type="nucleotide sequence ID" value="NZ_CP024699.1"/>
</dbReference>
<organism evidence="2 3">
    <name type="scientific">Fusobacterium pseudoperiodonticum</name>
    <dbReference type="NCBI Taxonomy" id="2663009"/>
    <lineage>
        <taxon>Bacteria</taxon>
        <taxon>Fusobacteriati</taxon>
        <taxon>Fusobacteriota</taxon>
        <taxon>Fusobacteriia</taxon>
        <taxon>Fusobacteriales</taxon>
        <taxon>Fusobacteriaceae</taxon>
        <taxon>Fusobacterium</taxon>
    </lineage>
</organism>
<feature type="transmembrane region" description="Helical" evidence="1">
    <location>
        <begin position="6"/>
        <end position="25"/>
    </location>
</feature>
<keyword evidence="1" id="KW-0472">Membrane</keyword>
<evidence type="ECO:0000313" key="3">
    <source>
        <dbReference type="Proteomes" id="UP000230056"/>
    </source>
</evidence>